<proteinExistence type="predicted"/>
<organism evidence="1 2">
    <name type="scientific">Gossypium raimondii</name>
    <name type="common">Peruvian cotton</name>
    <name type="synonym">Gossypium klotzschianum subsp. raimondii</name>
    <dbReference type="NCBI Taxonomy" id="29730"/>
    <lineage>
        <taxon>Eukaryota</taxon>
        <taxon>Viridiplantae</taxon>
        <taxon>Streptophyta</taxon>
        <taxon>Embryophyta</taxon>
        <taxon>Tracheophyta</taxon>
        <taxon>Spermatophyta</taxon>
        <taxon>Magnoliopsida</taxon>
        <taxon>eudicotyledons</taxon>
        <taxon>Gunneridae</taxon>
        <taxon>Pentapetalae</taxon>
        <taxon>rosids</taxon>
        <taxon>malvids</taxon>
        <taxon>Malvales</taxon>
        <taxon>Malvaceae</taxon>
        <taxon>Malvoideae</taxon>
        <taxon>Gossypium</taxon>
    </lineage>
</organism>
<comment type="caution">
    <text evidence="1">The sequence shown here is derived from an EMBL/GenBank/DDBJ whole genome shotgun (WGS) entry which is preliminary data.</text>
</comment>
<sequence length="172" mass="20340">MGESADRNENDVGTSVVWGIHGPQEDWYMLKVYNPQVVFFLETKLSSIRMQKVEVPREERRMEKFREVLDGCRLMDVGYSGTWFTWERGNLPETNVKERIDRVMRLGRKMFRFEAWWVMDDSFEEKMKQIWKSSLGGVIAKLASLQDMDDENIAELIDTKIHLNLKIDKDEV</sequence>
<dbReference type="EMBL" id="JABEZZ010000012">
    <property type="protein sequence ID" value="MBA0601135.1"/>
    <property type="molecule type" value="Genomic_DNA"/>
</dbReference>
<evidence type="ECO:0008006" key="3">
    <source>
        <dbReference type="Google" id="ProtNLM"/>
    </source>
</evidence>
<accession>A0A7J8QHV9</accession>
<reference evidence="1 2" key="1">
    <citation type="journal article" date="2019" name="Genome Biol. Evol.">
        <title>Insights into the evolution of the New World diploid cottons (Gossypium, subgenus Houzingenia) based on genome sequencing.</title>
        <authorList>
            <person name="Grover C.E."/>
            <person name="Arick M.A. 2nd"/>
            <person name="Thrash A."/>
            <person name="Conover J.L."/>
            <person name="Sanders W.S."/>
            <person name="Peterson D.G."/>
            <person name="Frelichowski J.E."/>
            <person name="Scheffler J.A."/>
            <person name="Scheffler B.E."/>
            <person name="Wendel J.F."/>
        </authorList>
    </citation>
    <scope>NUCLEOTIDE SEQUENCE [LARGE SCALE GENOMIC DNA]</scope>
    <source>
        <strain evidence="1">8</strain>
        <tissue evidence="1">Leaf</tissue>
    </source>
</reference>
<evidence type="ECO:0000313" key="2">
    <source>
        <dbReference type="Proteomes" id="UP000593578"/>
    </source>
</evidence>
<name>A0A7J8QHV9_GOSRA</name>
<evidence type="ECO:0000313" key="1">
    <source>
        <dbReference type="EMBL" id="MBA0601135.1"/>
    </source>
</evidence>
<protein>
    <recommendedName>
        <fullName evidence="3">DUF4283 domain-containing protein</fullName>
    </recommendedName>
</protein>
<gene>
    <name evidence="1" type="ORF">Gorai_004321</name>
</gene>
<dbReference type="AlphaFoldDB" id="A0A7J8QHV9"/>
<dbReference type="Proteomes" id="UP000593578">
    <property type="component" value="Unassembled WGS sequence"/>
</dbReference>